<evidence type="ECO:0000259" key="1">
    <source>
        <dbReference type="Pfam" id="PF18602"/>
    </source>
</evidence>
<sequence length="127" mass="14314">MTSRAVGFFLLVLLTLPAVVYAVSEKDFEVQTTQDLINLCTAATDDPLYPHAVNFCHGYLVGAFQYYQSSTSGPKATKLVCLPDPAPSRNTAIKMFIDWGKAHSQYMKEKPVETEFRFLMEKWPCKP</sequence>
<name>A0A2U3QKG6_9BACT</name>
<reference evidence="3" key="1">
    <citation type="submission" date="2018-03" db="EMBL/GenBank/DDBJ databases">
        <authorList>
            <person name="Zecchin S."/>
        </authorList>
    </citation>
    <scope>NUCLEOTIDE SEQUENCE [LARGE SCALE GENOMIC DNA]</scope>
</reference>
<proteinExistence type="predicted"/>
<feature type="domain" description="Rap1a immunity protein" evidence="1">
    <location>
        <begin position="32"/>
        <end position="125"/>
    </location>
</feature>
<dbReference type="Pfam" id="PF18602">
    <property type="entry name" value="Rap1a"/>
    <property type="match status" value="1"/>
</dbReference>
<evidence type="ECO:0000313" key="3">
    <source>
        <dbReference type="Proteomes" id="UP000245125"/>
    </source>
</evidence>
<organism evidence="2 3">
    <name type="scientific">Candidatus Sulfobium mesophilum</name>
    <dbReference type="NCBI Taxonomy" id="2016548"/>
    <lineage>
        <taxon>Bacteria</taxon>
        <taxon>Pseudomonadati</taxon>
        <taxon>Nitrospirota</taxon>
        <taxon>Nitrospiria</taxon>
        <taxon>Nitrospirales</taxon>
        <taxon>Nitrospiraceae</taxon>
        <taxon>Candidatus Sulfobium</taxon>
    </lineage>
</organism>
<dbReference type="Proteomes" id="UP000245125">
    <property type="component" value="Unassembled WGS sequence"/>
</dbReference>
<dbReference type="OrthoDB" id="5516488at2"/>
<dbReference type="InterPro" id="IPR041238">
    <property type="entry name" value="Rap1a"/>
</dbReference>
<accession>A0A2U3QKG6</accession>
<dbReference type="EMBL" id="OUUY01000130">
    <property type="protein sequence ID" value="SPQ01906.1"/>
    <property type="molecule type" value="Genomic_DNA"/>
</dbReference>
<dbReference type="AlphaFoldDB" id="A0A2U3QKG6"/>
<protein>
    <recommendedName>
        <fullName evidence="1">Rap1a immunity protein domain-containing protein</fullName>
    </recommendedName>
</protein>
<keyword evidence="3" id="KW-1185">Reference proteome</keyword>
<gene>
    <name evidence="2" type="ORF">NBG4_80006</name>
</gene>
<evidence type="ECO:0000313" key="2">
    <source>
        <dbReference type="EMBL" id="SPQ01906.1"/>
    </source>
</evidence>